<dbReference type="PANTHER" id="PTHR30093:SF44">
    <property type="entry name" value="TYPE II SECRETION SYSTEM CORE PROTEIN G"/>
    <property type="match status" value="1"/>
</dbReference>
<dbReference type="NCBIfam" id="TIGR01710">
    <property type="entry name" value="typeII_sec_gspG"/>
    <property type="match status" value="1"/>
</dbReference>
<dbReference type="InterPro" id="IPR013545">
    <property type="entry name" value="T2SS_protein-GspG_C"/>
</dbReference>
<evidence type="ECO:0000256" key="4">
    <source>
        <dbReference type="ARBA" id="ARBA00022475"/>
    </source>
</evidence>
<accession>A0A1W1D502</accession>
<evidence type="ECO:0000256" key="3">
    <source>
        <dbReference type="ARBA" id="ARBA00020042"/>
    </source>
</evidence>
<reference evidence="13" key="1">
    <citation type="submission" date="2016-10" db="EMBL/GenBank/DDBJ databases">
        <authorList>
            <person name="de Groot N.N."/>
        </authorList>
    </citation>
    <scope>NUCLEOTIDE SEQUENCE</scope>
</reference>
<keyword evidence="8 11" id="KW-1133">Transmembrane helix</keyword>
<evidence type="ECO:0000256" key="2">
    <source>
        <dbReference type="ARBA" id="ARBA00009984"/>
    </source>
</evidence>
<organism evidence="13">
    <name type="scientific">hydrothermal vent metagenome</name>
    <dbReference type="NCBI Taxonomy" id="652676"/>
    <lineage>
        <taxon>unclassified sequences</taxon>
        <taxon>metagenomes</taxon>
        <taxon>ecological metagenomes</taxon>
    </lineage>
</organism>
<dbReference type="PRINTS" id="PR00813">
    <property type="entry name" value="BCTERIALGSPG"/>
</dbReference>
<evidence type="ECO:0000256" key="9">
    <source>
        <dbReference type="ARBA" id="ARBA00023136"/>
    </source>
</evidence>
<evidence type="ECO:0000256" key="6">
    <source>
        <dbReference type="ARBA" id="ARBA00022519"/>
    </source>
</evidence>
<dbReference type="NCBIfam" id="TIGR02532">
    <property type="entry name" value="IV_pilin_GFxxxE"/>
    <property type="match status" value="1"/>
</dbReference>
<keyword evidence="6" id="KW-0997">Cell inner membrane</keyword>
<keyword evidence="4" id="KW-1003">Cell membrane</keyword>
<dbReference type="GO" id="GO:0015628">
    <property type="term" value="P:protein secretion by the type II secretion system"/>
    <property type="evidence" value="ECO:0007669"/>
    <property type="project" value="InterPro"/>
</dbReference>
<evidence type="ECO:0000256" key="7">
    <source>
        <dbReference type="ARBA" id="ARBA00022692"/>
    </source>
</evidence>
<evidence type="ECO:0000313" key="13">
    <source>
        <dbReference type="EMBL" id="SFV75507.1"/>
    </source>
</evidence>
<feature type="domain" description="Type II secretion system protein GspG C-terminal" evidence="12">
    <location>
        <begin position="33"/>
        <end position="138"/>
    </location>
</feature>
<comment type="subcellular location">
    <subcellularLocation>
        <location evidence="1">Cell inner membrane</location>
        <topology evidence="1">Single-pass membrane protein</topology>
    </subcellularLocation>
</comment>
<comment type="similarity">
    <text evidence="2">Belongs to the GSP G family.</text>
</comment>
<dbReference type="Pfam" id="PF08334">
    <property type="entry name" value="T2SSG"/>
    <property type="match status" value="1"/>
</dbReference>
<sequence length="143" mass="15706">MQQKAKKGFTLIELMIVIVILGLLAAMVMPSLTGKGEEAKRKLVCVQMKSIYNGALDMFKIDNSSYPTTEEGLEALIKNPDEEKYPNYSASGYFKDGKMPKDSWGHPFIYVNDDGSVELISLGADGKEGGTGEKADIRMSECK</sequence>
<dbReference type="InterPro" id="IPR045584">
    <property type="entry name" value="Pilin-like"/>
</dbReference>
<dbReference type="AlphaFoldDB" id="A0A1W1D502"/>
<dbReference type="Gene3D" id="3.30.700.10">
    <property type="entry name" value="Glycoprotein, Type 4 Pilin"/>
    <property type="match status" value="1"/>
</dbReference>
<feature type="region of interest" description="Disordered" evidence="10">
    <location>
        <begin position="123"/>
        <end position="143"/>
    </location>
</feature>
<evidence type="ECO:0000256" key="11">
    <source>
        <dbReference type="SAM" id="Phobius"/>
    </source>
</evidence>
<dbReference type="PANTHER" id="PTHR30093">
    <property type="entry name" value="GENERAL SECRETION PATHWAY PROTEIN G"/>
    <property type="match status" value="1"/>
</dbReference>
<evidence type="ECO:0000259" key="12">
    <source>
        <dbReference type="Pfam" id="PF08334"/>
    </source>
</evidence>
<evidence type="ECO:0000256" key="5">
    <source>
        <dbReference type="ARBA" id="ARBA00022481"/>
    </source>
</evidence>
<dbReference type="Pfam" id="PF07963">
    <property type="entry name" value="N_methyl"/>
    <property type="match status" value="1"/>
</dbReference>
<keyword evidence="9 11" id="KW-0472">Membrane</keyword>
<dbReference type="GO" id="GO:0015627">
    <property type="term" value="C:type II protein secretion system complex"/>
    <property type="evidence" value="ECO:0007669"/>
    <property type="project" value="InterPro"/>
</dbReference>
<proteinExistence type="inferred from homology"/>
<dbReference type="InterPro" id="IPR000983">
    <property type="entry name" value="Bac_GSPG_pilin"/>
</dbReference>
<dbReference type="InterPro" id="IPR012902">
    <property type="entry name" value="N_methyl_site"/>
</dbReference>
<evidence type="ECO:0000256" key="1">
    <source>
        <dbReference type="ARBA" id="ARBA00004377"/>
    </source>
</evidence>
<gene>
    <name evidence="13" type="ORF">MNB_SM-3-62</name>
</gene>
<evidence type="ECO:0000256" key="10">
    <source>
        <dbReference type="SAM" id="MobiDB-lite"/>
    </source>
</evidence>
<feature type="compositionally biased region" description="Basic and acidic residues" evidence="10">
    <location>
        <begin position="125"/>
        <end position="143"/>
    </location>
</feature>
<dbReference type="InterPro" id="IPR010054">
    <property type="entry name" value="Type2_sec_GspG"/>
</dbReference>
<protein>
    <recommendedName>
        <fullName evidence="3">Type II secretion system core protein G</fullName>
    </recommendedName>
</protein>
<dbReference type="SUPFAM" id="SSF54523">
    <property type="entry name" value="Pili subunits"/>
    <property type="match status" value="1"/>
</dbReference>
<dbReference type="PROSITE" id="PS00409">
    <property type="entry name" value="PROKAR_NTER_METHYL"/>
    <property type="match status" value="1"/>
</dbReference>
<feature type="transmembrane region" description="Helical" evidence="11">
    <location>
        <begin position="12"/>
        <end position="32"/>
    </location>
</feature>
<name>A0A1W1D502_9ZZZZ</name>
<dbReference type="EMBL" id="FPHP01000042">
    <property type="protein sequence ID" value="SFV75507.1"/>
    <property type="molecule type" value="Genomic_DNA"/>
</dbReference>
<evidence type="ECO:0000256" key="8">
    <source>
        <dbReference type="ARBA" id="ARBA00022989"/>
    </source>
</evidence>
<keyword evidence="5" id="KW-0488">Methylation</keyword>
<keyword evidence="7 11" id="KW-0812">Transmembrane</keyword>
<dbReference type="GO" id="GO:0005886">
    <property type="term" value="C:plasma membrane"/>
    <property type="evidence" value="ECO:0007669"/>
    <property type="project" value="UniProtKB-SubCell"/>
</dbReference>